<dbReference type="Proteomes" id="UP000239462">
    <property type="component" value="Chromosome"/>
</dbReference>
<reference evidence="2 5" key="3">
    <citation type="submission" date="2020-07" db="EMBL/GenBank/DDBJ databases">
        <title>Genomic Encyclopedia of Type Strains, Phase IV (KMG-V): Genome sequencing to study the core and pangenomes of soil and plant-associated prokaryotes.</title>
        <authorList>
            <person name="Whitman W."/>
        </authorList>
    </citation>
    <scope>NUCLEOTIDE SEQUENCE [LARGE SCALE GENOMIC DNA]</scope>
    <source>
        <strain evidence="2 5">C13</strain>
        <strain evidence="3 6">D1</strain>
    </source>
</reference>
<gene>
    <name evidence="2" type="ORF">HNP94_001159</name>
    <name evidence="3" type="ORF">HNP96_001126</name>
    <name evidence="1" type="ORF">MMJJ_03260</name>
</gene>
<dbReference type="EMBL" id="CP026606">
    <property type="protein sequence ID" value="AVB75743.1"/>
    <property type="molecule type" value="Genomic_DNA"/>
</dbReference>
<reference evidence="1" key="2">
    <citation type="submission" date="2018-02" db="EMBL/GenBank/DDBJ databases">
        <title>Complete genome sequence of the Methanococcus maripaludis type strain JJ (DSM 2067), a model for selenoprotein synthesis in Archaea.</title>
        <authorList>
            <person name="Poehlein A."/>
            <person name="Heym D."/>
            <person name="Quitzke V."/>
            <person name="Fersch J."/>
            <person name="Daniel R."/>
            <person name="Rother M."/>
        </authorList>
    </citation>
    <scope>NUCLEOTIDE SEQUENCE [LARGE SCALE GENOMIC DNA]</scope>
    <source>
        <strain evidence="1">DSM 2067</strain>
    </source>
</reference>
<reference evidence="4" key="1">
    <citation type="journal article" date="2018" name="Genome Announc.">
        <title>Complete Genome Sequence of the Methanococcus maripaludis Type Strain JJ (DSM 2067), a Model for Selenoprotein Synthesis in Archaea.</title>
        <authorList>
            <person name="Poehlein A."/>
            <person name="Heym D."/>
            <person name="Quitzke V."/>
            <person name="Fersch J."/>
            <person name="Daniel R."/>
            <person name="Rother M."/>
        </authorList>
    </citation>
    <scope>NUCLEOTIDE SEQUENCE [LARGE SCALE GENOMIC DNA]</scope>
    <source>
        <strain evidence="4">DSM 2067</strain>
    </source>
</reference>
<evidence type="ECO:0000313" key="4">
    <source>
        <dbReference type="Proteomes" id="UP000239462"/>
    </source>
</evidence>
<evidence type="ECO:0000313" key="2">
    <source>
        <dbReference type="EMBL" id="MBA2864159.1"/>
    </source>
</evidence>
<dbReference type="GeneID" id="36101421"/>
<dbReference type="AlphaFoldDB" id="A0A2L1C8X1"/>
<evidence type="ECO:0000313" key="6">
    <source>
        <dbReference type="Proteomes" id="UP000590564"/>
    </source>
</evidence>
<evidence type="ECO:0000313" key="5">
    <source>
        <dbReference type="Proteomes" id="UP000567099"/>
    </source>
</evidence>
<evidence type="ECO:0000313" key="3">
    <source>
        <dbReference type="EMBL" id="MBB6497085.1"/>
    </source>
</evidence>
<dbReference type="EMBL" id="JACHED010000002">
    <property type="protein sequence ID" value="MBB6497085.1"/>
    <property type="molecule type" value="Genomic_DNA"/>
</dbReference>
<organism evidence="1 4">
    <name type="scientific">Methanococcus maripaludis</name>
    <name type="common">Methanococcus deltae</name>
    <dbReference type="NCBI Taxonomy" id="39152"/>
    <lineage>
        <taxon>Archaea</taxon>
        <taxon>Methanobacteriati</taxon>
        <taxon>Methanobacteriota</taxon>
        <taxon>Methanomada group</taxon>
        <taxon>Methanococci</taxon>
        <taxon>Methanococcales</taxon>
        <taxon>Methanococcaceae</taxon>
        <taxon>Methanococcus</taxon>
    </lineage>
</organism>
<dbReference type="EMBL" id="JACDUO010000001">
    <property type="protein sequence ID" value="MBA2864159.1"/>
    <property type="molecule type" value="Genomic_DNA"/>
</dbReference>
<dbReference type="Proteomes" id="UP000567099">
    <property type="component" value="Unassembled WGS sequence"/>
</dbReference>
<sequence>MNGEDIETRNYYSKAPLNQIWENIVSRNHPFKDICVYEEWMCEKNDISMNTINAYFSKLCTYDTVIFQDINSEKLGICNVRIPYRNDKIELISEFREIDIMDKISRLFYGYLKLKEKKIPSILWGFEDNWFRLYVKPENFSDLKKFINEI</sequence>
<dbReference type="Proteomes" id="UP000590564">
    <property type="component" value="Unassembled WGS sequence"/>
</dbReference>
<name>A0A2L1C8X1_METMI</name>
<evidence type="ECO:0000313" key="1">
    <source>
        <dbReference type="EMBL" id="AVB75743.1"/>
    </source>
</evidence>
<protein>
    <submittedName>
        <fullName evidence="1">Uncharacterized protein</fullName>
    </submittedName>
</protein>
<dbReference type="RefSeq" id="WP_104837394.1">
    <property type="nucleotide sequence ID" value="NZ_CP026606.1"/>
</dbReference>
<accession>A0A2L1C8X1</accession>
<dbReference type="KEGG" id="mmad:MMJJ_03260"/>
<proteinExistence type="predicted"/>